<dbReference type="PANTHER" id="PTHR21039:SF0">
    <property type="entry name" value="HISTIDINOL-PHOSPHATASE"/>
    <property type="match status" value="1"/>
</dbReference>
<dbReference type="SMART" id="SM00481">
    <property type="entry name" value="POLIIIAc"/>
    <property type="match status" value="1"/>
</dbReference>
<comment type="similarity">
    <text evidence="2 8">Belongs to the PHP hydrolase family. HisK subfamily.</text>
</comment>
<evidence type="ECO:0000256" key="7">
    <source>
        <dbReference type="ARBA" id="ARBA00049158"/>
    </source>
</evidence>
<dbReference type="PATRIC" id="fig|1286171.3.peg.202"/>
<dbReference type="PANTHER" id="PTHR21039">
    <property type="entry name" value="HISTIDINOL PHOSPHATASE-RELATED"/>
    <property type="match status" value="1"/>
</dbReference>
<evidence type="ECO:0000256" key="8">
    <source>
        <dbReference type="RuleBase" id="RU366003"/>
    </source>
</evidence>
<keyword evidence="11" id="KW-1185">Reference proteome</keyword>
<evidence type="ECO:0000313" key="11">
    <source>
        <dbReference type="Proteomes" id="UP000019591"/>
    </source>
</evidence>
<dbReference type="Pfam" id="PF02811">
    <property type="entry name" value="PHP"/>
    <property type="match status" value="1"/>
</dbReference>
<dbReference type="eggNOG" id="COG1387">
    <property type="taxonomic scope" value="Bacteria"/>
</dbReference>
<dbReference type="GO" id="GO:0005737">
    <property type="term" value="C:cytoplasm"/>
    <property type="evidence" value="ECO:0007669"/>
    <property type="project" value="TreeGrafter"/>
</dbReference>
<evidence type="ECO:0000256" key="3">
    <source>
        <dbReference type="ARBA" id="ARBA00013085"/>
    </source>
</evidence>
<dbReference type="SUPFAM" id="SSF89550">
    <property type="entry name" value="PHP domain-like"/>
    <property type="match status" value="1"/>
</dbReference>
<dbReference type="InterPro" id="IPR004013">
    <property type="entry name" value="PHP_dom"/>
</dbReference>
<dbReference type="OrthoDB" id="9775255at2"/>
<gene>
    <name evidence="10" type="primary">hisK</name>
    <name evidence="10" type="ORF">EAL2_c02650</name>
</gene>
<dbReference type="CDD" id="cd12110">
    <property type="entry name" value="PHP_HisPPase_Hisj_like"/>
    <property type="match status" value="1"/>
</dbReference>
<name>W8TCN6_PEPAC</name>
<dbReference type="GO" id="GO:0000105">
    <property type="term" value="P:L-histidine biosynthetic process"/>
    <property type="evidence" value="ECO:0007669"/>
    <property type="project" value="UniProtKB-UniRule"/>
</dbReference>
<evidence type="ECO:0000259" key="9">
    <source>
        <dbReference type="SMART" id="SM00481"/>
    </source>
</evidence>
<dbReference type="UniPathway" id="UPA00031">
    <property type="reaction ID" value="UER00013"/>
</dbReference>
<evidence type="ECO:0000313" key="10">
    <source>
        <dbReference type="EMBL" id="AHM55568.1"/>
    </source>
</evidence>
<protein>
    <recommendedName>
        <fullName evidence="3 8">Histidinol-phosphatase</fullName>
        <shortName evidence="8">HolPase</shortName>
        <ecNumber evidence="3 8">3.1.3.15</ecNumber>
    </recommendedName>
</protein>
<dbReference type="RefSeq" id="WP_025434611.1">
    <property type="nucleotide sequence ID" value="NZ_CP007452.1"/>
</dbReference>
<dbReference type="InterPro" id="IPR003141">
    <property type="entry name" value="Pol/His_phosphatase_N"/>
</dbReference>
<dbReference type="InterPro" id="IPR016195">
    <property type="entry name" value="Pol/histidinol_Pase-like"/>
</dbReference>
<dbReference type="HOGENOM" id="CLU_054611_3_0_9"/>
<organism evidence="10 11">
    <name type="scientific">Peptoclostridium acidaminophilum DSM 3953</name>
    <dbReference type="NCBI Taxonomy" id="1286171"/>
    <lineage>
        <taxon>Bacteria</taxon>
        <taxon>Bacillati</taxon>
        <taxon>Bacillota</taxon>
        <taxon>Clostridia</taxon>
        <taxon>Peptostreptococcales</taxon>
        <taxon>Peptoclostridiaceae</taxon>
        <taxon>Peptoclostridium</taxon>
    </lineage>
</organism>
<dbReference type="Gene3D" id="3.20.20.140">
    <property type="entry name" value="Metal-dependent hydrolases"/>
    <property type="match status" value="1"/>
</dbReference>
<dbReference type="KEGG" id="eac:EAL2_c02650"/>
<comment type="catalytic activity">
    <reaction evidence="7 8">
        <text>L-histidinol phosphate + H2O = L-histidinol + phosphate</text>
        <dbReference type="Rhea" id="RHEA:14465"/>
        <dbReference type="ChEBI" id="CHEBI:15377"/>
        <dbReference type="ChEBI" id="CHEBI:43474"/>
        <dbReference type="ChEBI" id="CHEBI:57699"/>
        <dbReference type="ChEBI" id="CHEBI:57980"/>
        <dbReference type="EC" id="3.1.3.15"/>
    </reaction>
</comment>
<keyword evidence="5 8" id="KW-0378">Hydrolase</keyword>
<dbReference type="GO" id="GO:0004401">
    <property type="term" value="F:histidinol-phosphatase activity"/>
    <property type="evidence" value="ECO:0007669"/>
    <property type="project" value="UniProtKB-UniRule"/>
</dbReference>
<reference evidence="10 11" key="1">
    <citation type="journal article" date="2014" name="Genome Announc.">
        <title>Complete Genome Sequence of Amino Acid-Utilizing Eubacterium acidaminophilum al-2 (DSM 3953).</title>
        <authorList>
            <person name="Poehlein A."/>
            <person name="Andreesen J.R."/>
            <person name="Daniel R."/>
        </authorList>
    </citation>
    <scope>NUCLEOTIDE SEQUENCE [LARGE SCALE GENOMIC DNA]</scope>
    <source>
        <strain evidence="10 11">DSM 3953</strain>
    </source>
</reference>
<proteinExistence type="inferred from homology"/>
<dbReference type="EMBL" id="CP007452">
    <property type="protein sequence ID" value="AHM55568.1"/>
    <property type="molecule type" value="Genomic_DNA"/>
</dbReference>
<dbReference type="InterPro" id="IPR010140">
    <property type="entry name" value="Histidinol_P_phosphatase_HisJ"/>
</dbReference>
<dbReference type="AlphaFoldDB" id="W8TCN6"/>
<dbReference type="STRING" id="1286171.EAL2_c02650"/>
<evidence type="ECO:0000256" key="6">
    <source>
        <dbReference type="ARBA" id="ARBA00023102"/>
    </source>
</evidence>
<keyword evidence="6 8" id="KW-0368">Histidine biosynthesis</keyword>
<accession>W8TCN6</accession>
<dbReference type="EC" id="3.1.3.15" evidence="3 8"/>
<dbReference type="NCBIfam" id="TIGR01856">
    <property type="entry name" value="hisJ_fam"/>
    <property type="match status" value="1"/>
</dbReference>
<dbReference type="Proteomes" id="UP000019591">
    <property type="component" value="Chromosome"/>
</dbReference>
<comment type="pathway">
    <text evidence="1 8">Amino-acid biosynthesis; L-histidine biosynthesis; L-histidine from 5-phospho-alpha-D-ribose 1-diphosphate: step 8/9.</text>
</comment>
<evidence type="ECO:0000256" key="5">
    <source>
        <dbReference type="ARBA" id="ARBA00022801"/>
    </source>
</evidence>
<sequence>MYFSDYHVHSHFSDDCSESMEAMVKRAIELGLKELAFTDHVDFDYPDPDFPFLIDYDRYTEEFNAIRDKYKGSIDLLLGVEIGMQPHVYSEIEGLVSKYPFDFIIGSVHAADRMDFCSPDFFIGKTQYESYMRYFENVLENVRLYSTMFDVLGHKDLIVRYGGFDSTDVDWLYFSEIIDEILKVLIKNGRGIELNTSGFRYGLERPHPHPYILERYKSLGGEIITLGSDAHTAGHLCADFDFAYSMLKEYGFKNICSFRSRKHSFIEIP</sequence>
<evidence type="ECO:0000256" key="4">
    <source>
        <dbReference type="ARBA" id="ARBA00022605"/>
    </source>
</evidence>
<evidence type="ECO:0000256" key="2">
    <source>
        <dbReference type="ARBA" id="ARBA00009152"/>
    </source>
</evidence>
<feature type="domain" description="Polymerase/histidinol phosphatase N-terminal" evidence="9">
    <location>
        <begin position="4"/>
        <end position="86"/>
    </location>
</feature>
<keyword evidence="4 8" id="KW-0028">Amino-acid biosynthesis</keyword>
<evidence type="ECO:0000256" key="1">
    <source>
        <dbReference type="ARBA" id="ARBA00004970"/>
    </source>
</evidence>